<evidence type="ECO:0000313" key="1">
    <source>
        <dbReference type="EMBL" id="BBL04072.1"/>
    </source>
</evidence>
<sequence length="167" mass="18930">MKKIFAILIALSALSNFSCKEKEEEYTEGGLVFGGIYMLDGQQLVETDGYILELPAEQNTVELRIVSKGVQEFGIGGYSMSGLGEYKVEGFTIKVTPDPASEKLEIYDYIDVEYKGEQHCVPRYLQTLHLGADTNTGQQKEIRIRFITNIPNYWMEWSQLTVRQAGR</sequence>
<keyword evidence="2" id="KW-1185">Reference proteome</keyword>
<name>A0A4Y1WTC5_9BACT</name>
<reference evidence="2" key="1">
    <citation type="submission" date="2019-06" db="EMBL/GenBank/DDBJ databases">
        <title>Alistipes onderdonkii subsp. vulgaris subsp. nov., Alistipes dispar sp. nov. and Alistipes communis sp. nov., isolated from human faeces, and creation of Alistipes onderdonkii subsp. onderdonkii subsp. nov.</title>
        <authorList>
            <person name="Sakamoto M."/>
            <person name="Ikeyama N."/>
            <person name="Ogata Y."/>
            <person name="Suda W."/>
            <person name="Iino T."/>
            <person name="Hattori M."/>
            <person name="Ohkuma M."/>
        </authorList>
    </citation>
    <scope>NUCLEOTIDE SEQUENCE [LARGE SCALE GENOMIC DNA]</scope>
    <source>
        <strain evidence="2">5CBH24</strain>
    </source>
</reference>
<dbReference type="AlphaFoldDB" id="A0A4Y1WTC5"/>
<evidence type="ECO:0000313" key="2">
    <source>
        <dbReference type="Proteomes" id="UP000318946"/>
    </source>
</evidence>
<dbReference type="RefSeq" id="WP_141412622.1">
    <property type="nucleotide sequence ID" value="NZ_AP019735.1"/>
</dbReference>
<accession>A0A4Y1WTC5</accession>
<dbReference type="EMBL" id="AP019735">
    <property type="protein sequence ID" value="BBL04072.1"/>
    <property type="molecule type" value="Genomic_DNA"/>
</dbReference>
<dbReference type="KEGG" id="acou:A5CBH24_13850"/>
<gene>
    <name evidence="1" type="ORF">A5CBH24_13850</name>
</gene>
<organism evidence="1 2">
    <name type="scientific">Alistipes communis</name>
    <dbReference type="NCBI Taxonomy" id="2585118"/>
    <lineage>
        <taxon>Bacteria</taxon>
        <taxon>Pseudomonadati</taxon>
        <taxon>Bacteroidota</taxon>
        <taxon>Bacteroidia</taxon>
        <taxon>Bacteroidales</taxon>
        <taxon>Rikenellaceae</taxon>
        <taxon>Alistipes</taxon>
    </lineage>
</organism>
<dbReference type="GeneID" id="78342106"/>
<proteinExistence type="predicted"/>
<dbReference type="Proteomes" id="UP000318946">
    <property type="component" value="Chromosome"/>
</dbReference>
<protein>
    <submittedName>
        <fullName evidence="1">Uncharacterized protein</fullName>
    </submittedName>
</protein>